<evidence type="ECO:0000313" key="3">
    <source>
        <dbReference type="Proteomes" id="UP000243904"/>
    </source>
</evidence>
<dbReference type="GO" id="GO:0005829">
    <property type="term" value="C:cytosol"/>
    <property type="evidence" value="ECO:0007669"/>
    <property type="project" value="TreeGrafter"/>
</dbReference>
<dbReference type="Pfam" id="PF02538">
    <property type="entry name" value="Hydantoinase_B"/>
    <property type="match status" value="1"/>
</dbReference>
<dbReference type="Proteomes" id="UP000243904">
    <property type="component" value="Chromosome I"/>
</dbReference>
<dbReference type="PANTHER" id="PTHR11365">
    <property type="entry name" value="5-OXOPROLINASE RELATED"/>
    <property type="match status" value="1"/>
</dbReference>
<protein>
    <submittedName>
        <fullName evidence="2">N-methylhydantoinase B</fullName>
    </submittedName>
</protein>
<proteinExistence type="predicted"/>
<feature type="domain" description="Hydantoinase B/oxoprolinase" evidence="1">
    <location>
        <begin position="5"/>
        <end position="511"/>
    </location>
</feature>
<keyword evidence="3" id="KW-1185">Reference proteome</keyword>
<name>A0A1H1PHM7_9BRAD</name>
<dbReference type="AlphaFoldDB" id="A0A1H1PHM7"/>
<reference evidence="3" key="1">
    <citation type="submission" date="2016-10" db="EMBL/GenBank/DDBJ databases">
        <authorList>
            <person name="Varghese N."/>
            <person name="Submissions S."/>
        </authorList>
    </citation>
    <scope>NUCLEOTIDE SEQUENCE [LARGE SCALE GENOMIC DNA]</scope>
    <source>
        <strain evidence="3">GAS369</strain>
    </source>
</reference>
<sequence>MNDIDPISLEILWTRLVSLVDEAAATLVRTSFSTIVRESNDYAVVLLDRECQLLAQSSQSIPSFICTLPETVRHFLKVFPREKLRPGDVMITNDPWLGTGHLPDINVAVPIFRGEELVGFSGTVAHAPDIGGRLRSPSTAELFEEGLRIPPAKLVDGGVTNETLVDVIRNNVRVPDQVMGDLWAQVAANRMLSRRLLDTLDDTGCDLTAIGNEMQTRAERAMREAIRALPNGTYENEISVDGFVEPVIIRCRIDVGDEAISVDYAGSSLQLPKAINVVPIYTFAYTAYSLKCVLAPTVPNNNGSFRPISASAPLGSILNPRFPAAVSARAMTGHLIPPAIMGALSPVLPGKVRAASGSPLWCVHLSGQHSGQRFTSTFFLNGGQGAGANGPGLPTLSFPSNLSNTPIEVIESQAPVRVLHRALRRGTGGSGLHRGGDGQLFELLLLADSPVTVSFMADRLKTPAPGLQGGGPGATGRVLLDGAPIDPREVLIVQPGARLTLETPGGGGFGAARF</sequence>
<dbReference type="PANTHER" id="PTHR11365:SF23">
    <property type="entry name" value="HYPOTHETICAL 5-OXOPROLINASE (EUROFUNG)-RELATED"/>
    <property type="match status" value="1"/>
</dbReference>
<organism evidence="2 3">
    <name type="scientific">Bradyrhizobium canariense</name>
    <dbReference type="NCBI Taxonomy" id="255045"/>
    <lineage>
        <taxon>Bacteria</taxon>
        <taxon>Pseudomonadati</taxon>
        <taxon>Pseudomonadota</taxon>
        <taxon>Alphaproteobacteria</taxon>
        <taxon>Hyphomicrobiales</taxon>
        <taxon>Nitrobacteraceae</taxon>
        <taxon>Bradyrhizobium</taxon>
    </lineage>
</organism>
<gene>
    <name evidence="2" type="ORF">SAMN05444158_1025</name>
</gene>
<evidence type="ECO:0000313" key="2">
    <source>
        <dbReference type="EMBL" id="SDS10644.1"/>
    </source>
</evidence>
<dbReference type="GO" id="GO:0006749">
    <property type="term" value="P:glutathione metabolic process"/>
    <property type="evidence" value="ECO:0007669"/>
    <property type="project" value="TreeGrafter"/>
</dbReference>
<dbReference type="EMBL" id="LT629750">
    <property type="protein sequence ID" value="SDS10644.1"/>
    <property type="molecule type" value="Genomic_DNA"/>
</dbReference>
<accession>A0A1H1PHM7</accession>
<dbReference type="RefSeq" id="WP_146686507.1">
    <property type="nucleotide sequence ID" value="NZ_LT629750.1"/>
</dbReference>
<dbReference type="InterPro" id="IPR003692">
    <property type="entry name" value="Hydantoinase_B"/>
</dbReference>
<dbReference type="InterPro" id="IPR045079">
    <property type="entry name" value="Oxoprolinase-like"/>
</dbReference>
<evidence type="ECO:0000259" key="1">
    <source>
        <dbReference type="Pfam" id="PF02538"/>
    </source>
</evidence>
<dbReference type="GO" id="GO:0017168">
    <property type="term" value="F:5-oxoprolinase (ATP-hydrolyzing) activity"/>
    <property type="evidence" value="ECO:0007669"/>
    <property type="project" value="TreeGrafter"/>
</dbReference>